<dbReference type="InterPro" id="IPR001048">
    <property type="entry name" value="Asp/Glu/Uridylate_kinase"/>
</dbReference>
<dbReference type="PANTHER" id="PTHR23342">
    <property type="entry name" value="N-ACETYLGLUTAMATE SYNTHASE"/>
    <property type="match status" value="1"/>
</dbReference>
<dbReference type="PIRSF" id="PIRSF000728">
    <property type="entry name" value="NAGK"/>
    <property type="match status" value="1"/>
</dbReference>
<keyword evidence="4 9" id="KW-0808">Transferase</keyword>
<proteinExistence type="inferred from homology"/>
<gene>
    <name evidence="9 11" type="primary">argB</name>
    <name evidence="11" type="ORF">LZC95_15705</name>
</gene>
<dbReference type="InterPro" id="IPR037528">
    <property type="entry name" value="ArgB"/>
</dbReference>
<keyword evidence="3 9" id="KW-0028">Amino-acid biosynthesis</keyword>
<dbReference type="EC" id="2.7.2.8" evidence="9"/>
<accession>A0ABZ2KQI8</accession>
<dbReference type="CDD" id="cd04238">
    <property type="entry name" value="AAK_NAGK-like"/>
    <property type="match status" value="1"/>
</dbReference>
<dbReference type="Proteomes" id="UP001379533">
    <property type="component" value="Chromosome"/>
</dbReference>
<evidence type="ECO:0000256" key="3">
    <source>
        <dbReference type="ARBA" id="ARBA00022605"/>
    </source>
</evidence>
<feature type="binding site" evidence="9">
    <location>
        <position position="166"/>
    </location>
    <ligand>
        <name>substrate</name>
    </ligand>
</feature>
<organism evidence="11 12">
    <name type="scientific">Pendulispora brunnea</name>
    <dbReference type="NCBI Taxonomy" id="2905690"/>
    <lineage>
        <taxon>Bacteria</taxon>
        <taxon>Pseudomonadati</taxon>
        <taxon>Myxococcota</taxon>
        <taxon>Myxococcia</taxon>
        <taxon>Myxococcales</taxon>
        <taxon>Sorangiineae</taxon>
        <taxon>Pendulisporaceae</taxon>
        <taxon>Pendulispora</taxon>
    </lineage>
</organism>
<protein>
    <recommendedName>
        <fullName evidence="9">Acetylglutamate kinase</fullName>
        <ecNumber evidence="9">2.7.2.8</ecNumber>
    </recommendedName>
    <alternativeName>
        <fullName evidence="9">N-acetyl-L-glutamate 5-phosphotransferase</fullName>
    </alternativeName>
    <alternativeName>
        <fullName evidence="9">NAG kinase</fullName>
        <shortName evidence="9">NAGK</shortName>
    </alternativeName>
</protein>
<feature type="site" description="Transition state stabilizer" evidence="9">
    <location>
        <position position="7"/>
    </location>
</feature>
<comment type="subcellular location">
    <subcellularLocation>
        <location evidence="9">Cytoplasm</location>
    </subcellularLocation>
</comment>
<keyword evidence="2 9" id="KW-0055">Arginine biosynthesis</keyword>
<keyword evidence="9" id="KW-0963">Cytoplasm</keyword>
<feature type="site" description="Transition state stabilizer" evidence="9">
    <location>
        <position position="229"/>
    </location>
</feature>
<evidence type="ECO:0000313" key="12">
    <source>
        <dbReference type="Proteomes" id="UP001379533"/>
    </source>
</evidence>
<dbReference type="EMBL" id="CP089982">
    <property type="protein sequence ID" value="WXB00340.1"/>
    <property type="molecule type" value="Genomic_DNA"/>
</dbReference>
<dbReference type="Gene3D" id="3.40.1160.10">
    <property type="entry name" value="Acetylglutamate kinase-like"/>
    <property type="match status" value="1"/>
</dbReference>
<keyword evidence="5 9" id="KW-0547">Nucleotide-binding</keyword>
<dbReference type="GO" id="GO:0003991">
    <property type="term" value="F:acetylglutamate kinase activity"/>
    <property type="evidence" value="ECO:0007669"/>
    <property type="project" value="UniProtKB-EC"/>
</dbReference>
<reference evidence="11 12" key="1">
    <citation type="submission" date="2021-12" db="EMBL/GenBank/DDBJ databases">
        <title>Discovery of the Pendulisporaceae a myxobacterial family with distinct sporulation behavior and unique specialized metabolism.</title>
        <authorList>
            <person name="Garcia R."/>
            <person name="Popoff A."/>
            <person name="Bader C.D."/>
            <person name="Loehr J."/>
            <person name="Walesch S."/>
            <person name="Walt C."/>
            <person name="Boldt J."/>
            <person name="Bunk B."/>
            <person name="Haeckl F.J.F.P.J."/>
            <person name="Gunesch A.P."/>
            <person name="Birkelbach J."/>
            <person name="Nuebel U."/>
            <person name="Pietschmann T."/>
            <person name="Bach T."/>
            <person name="Mueller R."/>
        </authorList>
    </citation>
    <scope>NUCLEOTIDE SEQUENCE [LARGE SCALE GENOMIC DNA]</scope>
    <source>
        <strain evidence="11 12">MSr12523</strain>
    </source>
</reference>
<comment type="function">
    <text evidence="9">Catalyzes the ATP-dependent phosphorylation of N-acetyl-L-glutamate.</text>
</comment>
<feature type="domain" description="Aspartate/glutamate/uridylate kinase" evidence="10">
    <location>
        <begin position="4"/>
        <end position="247"/>
    </location>
</feature>
<comment type="catalytic activity">
    <reaction evidence="8 9">
        <text>N-acetyl-L-glutamate + ATP = N-acetyl-L-glutamyl 5-phosphate + ADP</text>
        <dbReference type="Rhea" id="RHEA:14629"/>
        <dbReference type="ChEBI" id="CHEBI:30616"/>
        <dbReference type="ChEBI" id="CHEBI:44337"/>
        <dbReference type="ChEBI" id="CHEBI:57936"/>
        <dbReference type="ChEBI" id="CHEBI:456216"/>
        <dbReference type="EC" id="2.7.2.8"/>
    </reaction>
</comment>
<feature type="binding site" evidence="9">
    <location>
        <position position="63"/>
    </location>
    <ligand>
        <name>substrate</name>
    </ligand>
</feature>
<comment type="similarity">
    <text evidence="9">Belongs to the acetylglutamate kinase family. ArgB subfamily.</text>
</comment>
<feature type="binding site" evidence="9">
    <location>
        <begin position="41"/>
        <end position="42"/>
    </location>
    <ligand>
        <name>substrate</name>
    </ligand>
</feature>
<evidence type="ECO:0000256" key="8">
    <source>
        <dbReference type="ARBA" id="ARBA00048141"/>
    </source>
</evidence>
<dbReference type="NCBIfam" id="TIGR00761">
    <property type="entry name" value="argB"/>
    <property type="match status" value="1"/>
</dbReference>
<evidence type="ECO:0000256" key="6">
    <source>
        <dbReference type="ARBA" id="ARBA00022777"/>
    </source>
</evidence>
<keyword evidence="6 9" id="KW-0418">Kinase</keyword>
<sequence>MAPIVLKLGGDVIAGPYLGAIASDVAALARAGTPVVLVHGGGPQATALQKQLGQTPNIVGGRRITDEATLDVMKMTLAGKVNVDLCAALVAAGARPVGLHGASSCVIRAVKRPPRVVSGGGPDPIDFGFVGDVTGLRHELLSLLLDAGYVPVLACLGADEGGNVYNINADVVANQSAIALGARSLFLVTDVPAVLRDVADPTSRIPRLSLADGKKAIADGVVTKGMIPKLDESFAAIAAGVRAVHIVGRLQPGDLAREAADPGSVGTVLVP</sequence>
<dbReference type="InterPro" id="IPR036393">
    <property type="entry name" value="AceGlu_kinase-like_sf"/>
</dbReference>
<evidence type="ECO:0000256" key="9">
    <source>
        <dbReference type="HAMAP-Rule" id="MF_00082"/>
    </source>
</evidence>
<dbReference type="SUPFAM" id="SSF53633">
    <property type="entry name" value="Carbamate kinase-like"/>
    <property type="match status" value="1"/>
</dbReference>
<dbReference type="PANTHER" id="PTHR23342:SF0">
    <property type="entry name" value="N-ACETYLGLUTAMATE SYNTHASE, MITOCHONDRIAL"/>
    <property type="match status" value="1"/>
</dbReference>
<evidence type="ECO:0000256" key="7">
    <source>
        <dbReference type="ARBA" id="ARBA00022840"/>
    </source>
</evidence>
<dbReference type="HAMAP" id="MF_00082">
    <property type="entry name" value="ArgB"/>
    <property type="match status" value="1"/>
</dbReference>
<evidence type="ECO:0000256" key="4">
    <source>
        <dbReference type="ARBA" id="ARBA00022679"/>
    </source>
</evidence>
<evidence type="ECO:0000259" key="10">
    <source>
        <dbReference type="Pfam" id="PF00696"/>
    </source>
</evidence>
<dbReference type="Pfam" id="PF00696">
    <property type="entry name" value="AA_kinase"/>
    <property type="match status" value="1"/>
</dbReference>
<evidence type="ECO:0000313" key="11">
    <source>
        <dbReference type="EMBL" id="WXB00340.1"/>
    </source>
</evidence>
<evidence type="ECO:0000256" key="5">
    <source>
        <dbReference type="ARBA" id="ARBA00022741"/>
    </source>
</evidence>
<evidence type="ECO:0000256" key="1">
    <source>
        <dbReference type="ARBA" id="ARBA00004828"/>
    </source>
</evidence>
<evidence type="ECO:0000256" key="2">
    <source>
        <dbReference type="ARBA" id="ARBA00022571"/>
    </source>
</evidence>
<keyword evidence="12" id="KW-1185">Reference proteome</keyword>
<keyword evidence="7 9" id="KW-0067">ATP-binding</keyword>
<dbReference type="InterPro" id="IPR004662">
    <property type="entry name" value="AcgluKinase_fam"/>
</dbReference>
<name>A0ABZ2KQI8_9BACT</name>
<comment type="pathway">
    <text evidence="1 9">Amino-acid biosynthesis; L-arginine biosynthesis; N(2)-acetyl-L-ornithine from L-glutamate: step 2/4.</text>
</comment>